<protein>
    <recommendedName>
        <fullName evidence="3">Lipoprotein</fullName>
    </recommendedName>
</protein>
<dbReference type="RefSeq" id="WP_348737046.1">
    <property type="nucleotide sequence ID" value="NZ_CAXJRC010000004.1"/>
</dbReference>
<evidence type="ECO:0008006" key="3">
    <source>
        <dbReference type="Google" id="ProtNLM"/>
    </source>
</evidence>
<sequence length="298" mass="33168">MKSIFKITCATVLSLISFSCNNDNELETLSNLQKEEKKVNQHKIGVIDPIVETLVLNLESTEAITIKQAPFEIVIYAYDDMLADAAAVEVYRGTNFATALPLSVNIPKEDIQLHKVANFRKVGYYVHIAWDNNQNKVIGDAGDIGIDWNKAFPTIDLDAPFTQTLYVKTVKAQRSPVVETLALNIENSEAIAIHRAPFEIVIYAYDDMLADAAAVEVYRGTNFATALPLSVNIPKEDIQLHKVSKFRKAGYYVHIVWDNNNNGVTGDAGDIGIDWNKAFPTIDLDAPFTQTLYVKSIQ</sequence>
<organism evidence="1 2">
    <name type="scientific">Tenacibaculum vairaonense</name>
    <dbReference type="NCBI Taxonomy" id="3137860"/>
    <lineage>
        <taxon>Bacteria</taxon>
        <taxon>Pseudomonadati</taxon>
        <taxon>Bacteroidota</taxon>
        <taxon>Flavobacteriia</taxon>
        <taxon>Flavobacteriales</taxon>
        <taxon>Flavobacteriaceae</taxon>
        <taxon>Tenacibaculum</taxon>
    </lineage>
</organism>
<evidence type="ECO:0000313" key="2">
    <source>
        <dbReference type="Proteomes" id="UP001497602"/>
    </source>
</evidence>
<evidence type="ECO:0000313" key="1">
    <source>
        <dbReference type="EMBL" id="CAL2105214.1"/>
    </source>
</evidence>
<name>A0ABM9PHY4_9FLAO</name>
<dbReference type="PROSITE" id="PS51257">
    <property type="entry name" value="PROKAR_LIPOPROTEIN"/>
    <property type="match status" value="1"/>
</dbReference>
<reference evidence="1 2" key="1">
    <citation type="submission" date="2024-05" db="EMBL/GenBank/DDBJ databases">
        <authorList>
            <person name="Duchaud E."/>
        </authorList>
    </citation>
    <scope>NUCLEOTIDE SEQUENCE [LARGE SCALE GENOMIC DNA]</scope>
    <source>
        <strain evidence="1">Ena-SAMPLE-TAB-13-05-2024-13:56:06:370-140305</strain>
    </source>
</reference>
<dbReference type="EMBL" id="CAXJRC010000004">
    <property type="protein sequence ID" value="CAL2105214.1"/>
    <property type="molecule type" value="Genomic_DNA"/>
</dbReference>
<gene>
    <name evidence="1" type="ORF">T190115A13A_130089</name>
</gene>
<accession>A0ABM9PHY4</accession>
<comment type="caution">
    <text evidence="1">The sequence shown here is derived from an EMBL/GenBank/DDBJ whole genome shotgun (WGS) entry which is preliminary data.</text>
</comment>
<proteinExistence type="predicted"/>
<dbReference type="Proteomes" id="UP001497602">
    <property type="component" value="Unassembled WGS sequence"/>
</dbReference>
<keyword evidence="2" id="KW-1185">Reference proteome</keyword>